<feature type="transmembrane region" description="Helical" evidence="2">
    <location>
        <begin position="79"/>
        <end position="99"/>
    </location>
</feature>
<proteinExistence type="predicted"/>
<reference evidence="4" key="1">
    <citation type="submission" date="2024-05" db="EMBL/GenBank/DDBJ databases">
        <authorList>
            <person name="Cai S.Y."/>
            <person name="Jin L.M."/>
            <person name="Li H.R."/>
        </authorList>
    </citation>
    <scope>NUCLEOTIDE SEQUENCE</scope>
    <source>
        <strain evidence="4">A5-74</strain>
    </source>
</reference>
<evidence type="ECO:0000259" key="3">
    <source>
        <dbReference type="Pfam" id="PF13462"/>
    </source>
</evidence>
<accession>A0AAU8DUN2</accession>
<name>A0AAU8DUN2_9ACTN</name>
<keyword evidence="2" id="KW-1133">Transmembrane helix</keyword>
<feature type="compositionally biased region" description="Low complexity" evidence="1">
    <location>
        <begin position="33"/>
        <end position="56"/>
    </location>
</feature>
<evidence type="ECO:0000313" key="4">
    <source>
        <dbReference type="EMBL" id="XCG65310.1"/>
    </source>
</evidence>
<organism evidence="4">
    <name type="scientific">Nakamurella sp. A5-74</name>
    <dbReference type="NCBI Taxonomy" id="3158264"/>
    <lineage>
        <taxon>Bacteria</taxon>
        <taxon>Bacillati</taxon>
        <taxon>Actinomycetota</taxon>
        <taxon>Actinomycetes</taxon>
        <taxon>Nakamurellales</taxon>
        <taxon>Nakamurellaceae</taxon>
        <taxon>Nakamurella</taxon>
    </lineage>
</organism>
<dbReference type="EMBL" id="CP159218">
    <property type="protein sequence ID" value="XCG65310.1"/>
    <property type="molecule type" value="Genomic_DNA"/>
</dbReference>
<keyword evidence="2" id="KW-0812">Transmembrane</keyword>
<dbReference type="Pfam" id="PF13462">
    <property type="entry name" value="Thioredoxin_4"/>
    <property type="match status" value="1"/>
</dbReference>
<dbReference type="RefSeq" id="WP_353650915.1">
    <property type="nucleotide sequence ID" value="NZ_CP159218.1"/>
</dbReference>
<dbReference type="InterPro" id="IPR036249">
    <property type="entry name" value="Thioredoxin-like_sf"/>
</dbReference>
<evidence type="ECO:0000256" key="1">
    <source>
        <dbReference type="SAM" id="MobiDB-lite"/>
    </source>
</evidence>
<dbReference type="InterPro" id="IPR012336">
    <property type="entry name" value="Thioredoxin-like_fold"/>
</dbReference>
<protein>
    <submittedName>
        <fullName evidence="4">Thioredoxin domain-containing protein</fullName>
    </submittedName>
</protein>
<feature type="region of interest" description="Disordered" evidence="1">
    <location>
        <begin position="1"/>
        <end position="74"/>
    </location>
</feature>
<sequence>MPLRHRTPHQEDEHVAKSRAPRPNPSRTPAQKRPSGAAGSTGSRPSSATSSGPRAPQSKAGRQSVAAARNSGGSNRTQLMIGGVAIVVIVAVIIVGLVLNKKNTAVPADGYGDSKASIATVADGVITISAGTPQTSIDVFEDAMCPACGSFEHQFGQQMAQLADEGKLGVRLHMLNFLNRASSSGDYSTRGAAALLAVATEAGSQPGLFLKFHTALFAEGTQPKENSGSDLSNAQLGEVAKTAGVPDAVVASIAAGKYVEAAAANAKTSQTAIQAAVGEQWATPTVLHDNKPLALNSPDWLTTLTA</sequence>
<dbReference type="AlphaFoldDB" id="A0AAU8DUN2"/>
<gene>
    <name evidence="4" type="ORF">ABLG96_08485</name>
</gene>
<dbReference type="Gene3D" id="3.40.30.10">
    <property type="entry name" value="Glutaredoxin"/>
    <property type="match status" value="1"/>
</dbReference>
<evidence type="ECO:0000256" key="2">
    <source>
        <dbReference type="SAM" id="Phobius"/>
    </source>
</evidence>
<keyword evidence="2" id="KW-0472">Membrane</keyword>
<dbReference type="SUPFAM" id="SSF52833">
    <property type="entry name" value="Thioredoxin-like"/>
    <property type="match status" value="1"/>
</dbReference>
<feature type="domain" description="Thioredoxin-like fold" evidence="3">
    <location>
        <begin position="135"/>
        <end position="293"/>
    </location>
</feature>